<sequence length="106" mass="11655">CSVKTFGAAVSRSKGLDLGPEASGSKPDSTEEPLFKRVCCPLNLSGHMSSRWCYAEYQLRAEMSLLSSDFSSKLRCPSQNSPHVSSKRDFSLTKLNYGNFKLRSGV</sequence>
<dbReference type="EMBL" id="BGPR01056573">
    <property type="protein sequence ID" value="GBO33042.1"/>
    <property type="molecule type" value="Genomic_DNA"/>
</dbReference>
<evidence type="ECO:0000313" key="2">
    <source>
        <dbReference type="EMBL" id="GBO33042.1"/>
    </source>
</evidence>
<dbReference type="Proteomes" id="UP000499080">
    <property type="component" value="Unassembled WGS sequence"/>
</dbReference>
<comment type="caution">
    <text evidence="2">The sequence shown here is derived from an EMBL/GenBank/DDBJ whole genome shotgun (WGS) entry which is preliminary data.</text>
</comment>
<evidence type="ECO:0000256" key="1">
    <source>
        <dbReference type="SAM" id="MobiDB-lite"/>
    </source>
</evidence>
<keyword evidence="3" id="KW-1185">Reference proteome</keyword>
<gene>
    <name evidence="2" type="ORF">AVEN_252075_1</name>
</gene>
<feature type="non-terminal residue" evidence="2">
    <location>
        <position position="1"/>
    </location>
</feature>
<protein>
    <submittedName>
        <fullName evidence="2">Uncharacterized protein</fullName>
    </submittedName>
</protein>
<dbReference type="AlphaFoldDB" id="A0A4Y2W7P7"/>
<proteinExistence type="predicted"/>
<name>A0A4Y2W7P7_ARAVE</name>
<organism evidence="2 3">
    <name type="scientific">Araneus ventricosus</name>
    <name type="common">Orbweaver spider</name>
    <name type="synonym">Epeira ventricosa</name>
    <dbReference type="NCBI Taxonomy" id="182803"/>
    <lineage>
        <taxon>Eukaryota</taxon>
        <taxon>Metazoa</taxon>
        <taxon>Ecdysozoa</taxon>
        <taxon>Arthropoda</taxon>
        <taxon>Chelicerata</taxon>
        <taxon>Arachnida</taxon>
        <taxon>Araneae</taxon>
        <taxon>Araneomorphae</taxon>
        <taxon>Entelegynae</taxon>
        <taxon>Araneoidea</taxon>
        <taxon>Araneidae</taxon>
        <taxon>Araneus</taxon>
    </lineage>
</organism>
<accession>A0A4Y2W7P7</accession>
<reference evidence="2 3" key="1">
    <citation type="journal article" date="2019" name="Sci. Rep.">
        <title>Orb-weaving spider Araneus ventricosus genome elucidates the spidroin gene catalogue.</title>
        <authorList>
            <person name="Kono N."/>
            <person name="Nakamura H."/>
            <person name="Ohtoshi R."/>
            <person name="Moran D.A.P."/>
            <person name="Shinohara A."/>
            <person name="Yoshida Y."/>
            <person name="Fujiwara M."/>
            <person name="Mori M."/>
            <person name="Tomita M."/>
            <person name="Arakawa K."/>
        </authorList>
    </citation>
    <scope>NUCLEOTIDE SEQUENCE [LARGE SCALE GENOMIC DNA]</scope>
</reference>
<evidence type="ECO:0000313" key="3">
    <source>
        <dbReference type="Proteomes" id="UP000499080"/>
    </source>
</evidence>
<feature type="region of interest" description="Disordered" evidence="1">
    <location>
        <begin position="1"/>
        <end position="32"/>
    </location>
</feature>